<evidence type="ECO:0000313" key="14">
    <source>
        <dbReference type="EMBL" id="ORE13572.1"/>
    </source>
</evidence>
<evidence type="ECO:0000313" key="15">
    <source>
        <dbReference type="Proteomes" id="UP000242381"/>
    </source>
</evidence>
<comment type="similarity">
    <text evidence="2">Belongs to the DHHC palmitoyltransferase family. AKR/ZDHHC17 subfamily.</text>
</comment>
<keyword evidence="8" id="KW-0564">Palmitate</keyword>
<dbReference type="GO" id="GO:0019706">
    <property type="term" value="F:protein-cysteine S-palmitoyltransferase activity"/>
    <property type="evidence" value="ECO:0007669"/>
    <property type="project" value="UniProtKB-EC"/>
</dbReference>
<dbReference type="EMBL" id="KV921526">
    <property type="protein sequence ID" value="ORE13572.1"/>
    <property type="molecule type" value="Genomic_DNA"/>
</dbReference>
<proteinExistence type="inferred from homology"/>
<evidence type="ECO:0000256" key="8">
    <source>
        <dbReference type="ARBA" id="ARBA00023139"/>
    </source>
</evidence>
<dbReference type="Pfam" id="PF13637">
    <property type="entry name" value="Ank_4"/>
    <property type="match status" value="1"/>
</dbReference>
<dbReference type="Pfam" id="PF01529">
    <property type="entry name" value="DHHC"/>
    <property type="match status" value="1"/>
</dbReference>
<evidence type="ECO:0000259" key="13">
    <source>
        <dbReference type="Pfam" id="PF01529"/>
    </source>
</evidence>
<evidence type="ECO:0000256" key="11">
    <source>
        <dbReference type="PROSITE-ProRule" id="PRU00023"/>
    </source>
</evidence>
<protein>
    <recommendedName>
        <fullName evidence="12">Palmitoyltransferase</fullName>
        <ecNumber evidence="12">2.3.1.225</ecNumber>
    </recommendedName>
</protein>
<feature type="repeat" description="ANK" evidence="11">
    <location>
        <begin position="207"/>
        <end position="239"/>
    </location>
</feature>
<dbReference type="EC" id="2.3.1.225" evidence="12"/>
<evidence type="ECO:0000256" key="7">
    <source>
        <dbReference type="ARBA" id="ARBA00023136"/>
    </source>
</evidence>
<evidence type="ECO:0000256" key="2">
    <source>
        <dbReference type="ARBA" id="ARBA00010104"/>
    </source>
</evidence>
<evidence type="ECO:0000256" key="6">
    <source>
        <dbReference type="ARBA" id="ARBA00023043"/>
    </source>
</evidence>
<feature type="repeat" description="ANK" evidence="11">
    <location>
        <begin position="174"/>
        <end position="206"/>
    </location>
</feature>
<dbReference type="Gene3D" id="1.25.40.20">
    <property type="entry name" value="Ankyrin repeat-containing domain"/>
    <property type="match status" value="1"/>
</dbReference>
<keyword evidence="7 12" id="KW-0472">Membrane</keyword>
<evidence type="ECO:0000256" key="12">
    <source>
        <dbReference type="RuleBase" id="RU079119"/>
    </source>
</evidence>
<dbReference type="PANTHER" id="PTHR24161">
    <property type="entry name" value="ANK_REP_REGION DOMAIN-CONTAINING PROTEIN-RELATED"/>
    <property type="match status" value="1"/>
</dbReference>
<dbReference type="SMART" id="SM00248">
    <property type="entry name" value="ANK"/>
    <property type="match status" value="6"/>
</dbReference>
<comment type="catalytic activity">
    <reaction evidence="10 12">
        <text>L-cysteinyl-[protein] + hexadecanoyl-CoA = S-hexadecanoyl-L-cysteinyl-[protein] + CoA</text>
        <dbReference type="Rhea" id="RHEA:36683"/>
        <dbReference type="Rhea" id="RHEA-COMP:10131"/>
        <dbReference type="Rhea" id="RHEA-COMP:11032"/>
        <dbReference type="ChEBI" id="CHEBI:29950"/>
        <dbReference type="ChEBI" id="CHEBI:57287"/>
        <dbReference type="ChEBI" id="CHEBI:57379"/>
        <dbReference type="ChEBI" id="CHEBI:74151"/>
        <dbReference type="EC" id="2.3.1.225"/>
    </reaction>
</comment>
<dbReference type="PROSITE" id="PS50297">
    <property type="entry name" value="ANK_REP_REGION"/>
    <property type="match status" value="5"/>
</dbReference>
<dbReference type="InterPro" id="IPR036770">
    <property type="entry name" value="Ankyrin_rpt-contain_sf"/>
</dbReference>
<keyword evidence="12" id="KW-0808">Transferase</keyword>
<reference evidence="14 15" key="1">
    <citation type="journal article" date="2016" name="Proc. Natl. Acad. Sci. U.S.A.">
        <title>Lipid metabolic changes in an early divergent fungus govern the establishment of a mutualistic symbiosis with endobacteria.</title>
        <authorList>
            <person name="Lastovetsky O.A."/>
            <person name="Gaspar M.L."/>
            <person name="Mondo S.J."/>
            <person name="LaButti K.M."/>
            <person name="Sandor L."/>
            <person name="Grigoriev I.V."/>
            <person name="Henry S.A."/>
            <person name="Pawlowska T.E."/>
        </authorList>
    </citation>
    <scope>NUCLEOTIDE SEQUENCE [LARGE SCALE GENOMIC DNA]</scope>
    <source>
        <strain evidence="14 15">ATCC 11559</strain>
    </source>
</reference>
<dbReference type="InterPro" id="IPR001594">
    <property type="entry name" value="Palmitoyltrfase_DHHC"/>
</dbReference>
<dbReference type="PROSITE" id="PS50088">
    <property type="entry name" value="ANK_REPEAT"/>
    <property type="match status" value="5"/>
</dbReference>
<accession>A0A0A1P9T2</accession>
<feature type="domain" description="Palmitoyltransferase DHHC" evidence="13">
    <location>
        <begin position="434"/>
        <end position="570"/>
    </location>
</feature>
<dbReference type="VEuPathDB" id="FungiDB:BCV72DRAFT_329522"/>
<feature type="transmembrane region" description="Helical" evidence="12">
    <location>
        <begin position="297"/>
        <end position="316"/>
    </location>
</feature>
<evidence type="ECO:0000256" key="3">
    <source>
        <dbReference type="ARBA" id="ARBA00022692"/>
    </source>
</evidence>
<dbReference type="OMA" id="FWVGFRY"/>
<dbReference type="Pfam" id="PF12796">
    <property type="entry name" value="Ank_2"/>
    <property type="match status" value="2"/>
</dbReference>
<keyword evidence="3 12" id="KW-0812">Transmembrane</keyword>
<keyword evidence="4" id="KW-0677">Repeat</keyword>
<feature type="transmembrane region" description="Helical" evidence="12">
    <location>
        <begin position="381"/>
        <end position="400"/>
    </location>
</feature>
<evidence type="ECO:0000256" key="5">
    <source>
        <dbReference type="ARBA" id="ARBA00022989"/>
    </source>
</evidence>
<feature type="transmembrane region" description="Helical" evidence="12">
    <location>
        <begin position="322"/>
        <end position="341"/>
    </location>
</feature>
<sequence>MTSIEDKKPLLIDKEVLSSAKKPTTSVTSTEATANVVAEQSMTIFEAAQKGSFQTVRYLLDNKLATVHDVDSHGATPLHYATLANNDVCLKYLIDRGAVVDAPGGELQATPLHWATRQGRLAAVHRLIREGADPSKRDSQGFNALHLAVHSSHAMLVLYLLYLDMDVDVTDDVGGHTPLMWAAYQGFAQSVELLLRFGANVAATDHAQLTPLHWAAVRGNKMCIKKLLEYGADANARGQDGKSVMDFVRENKVEKVWERAVLELDVYAQENPAHASLVGKYPGSKGKPLSKRTVNTIAYIFPYITLGLVLKCLATFPWYTGLPLTLLLCAAMHLTIVNYVVPIPSNDAVWRTPYFSSIFQASAFWVLVTWIRILLPSTSQWLFTHLLFIVAFFTAMFAFFKAVSSDPGFVKNDLSREKQRLAVEELANDNCLDARHFCLTCLVKKPLRSKHCNICNRCVARFDHHCPWIFNCIGIKNHRSFLIYLVNMVIAIVTFTVLSLNYLSISSPIYDHKVDSACLIGSTVCGYFDYDAWTLSLTVWVLFQLTWTVFLLVVQLYQVAVGTTTNESANINRYAYMNANTSLIAAGGGTAGTDGPSISEEAGPRHHHHHKGSFCPCLQLVAGAHAVHKARRHTRKGNVFDHGCWNNCLDFWLEPNAINYYELYDIQQLRKRTEQV</sequence>
<evidence type="ECO:0000256" key="9">
    <source>
        <dbReference type="ARBA" id="ARBA00023288"/>
    </source>
</evidence>
<keyword evidence="6 11" id="KW-0040">ANK repeat</keyword>
<keyword evidence="9" id="KW-0449">Lipoprotein</keyword>
<keyword evidence="5 12" id="KW-1133">Transmembrane helix</keyword>
<feature type="repeat" description="ANK" evidence="11">
    <location>
        <begin position="107"/>
        <end position="139"/>
    </location>
</feature>
<comment type="subcellular location">
    <subcellularLocation>
        <location evidence="1">Membrane</location>
        <topology evidence="1">Multi-pass membrane protein</topology>
    </subcellularLocation>
</comment>
<feature type="transmembrane region" description="Helical" evidence="12">
    <location>
        <begin position="481"/>
        <end position="503"/>
    </location>
</feature>
<dbReference type="AlphaFoldDB" id="A0A0A1P9T2"/>
<evidence type="ECO:0000256" key="10">
    <source>
        <dbReference type="ARBA" id="ARBA00048048"/>
    </source>
</evidence>
<feature type="transmembrane region" description="Helical" evidence="12">
    <location>
        <begin position="537"/>
        <end position="557"/>
    </location>
</feature>
<dbReference type="InterPro" id="IPR002110">
    <property type="entry name" value="Ankyrin_rpt"/>
</dbReference>
<dbReference type="SUPFAM" id="SSF48403">
    <property type="entry name" value="Ankyrin repeat"/>
    <property type="match status" value="1"/>
</dbReference>
<feature type="transmembrane region" description="Helical" evidence="12">
    <location>
        <begin position="353"/>
        <end position="375"/>
    </location>
</feature>
<evidence type="ECO:0000256" key="1">
    <source>
        <dbReference type="ARBA" id="ARBA00004141"/>
    </source>
</evidence>
<dbReference type="GO" id="GO:0016020">
    <property type="term" value="C:membrane"/>
    <property type="evidence" value="ECO:0007669"/>
    <property type="project" value="UniProtKB-SubCell"/>
</dbReference>
<feature type="repeat" description="ANK" evidence="11">
    <location>
        <begin position="140"/>
        <end position="172"/>
    </location>
</feature>
<gene>
    <name evidence="14" type="ORF">BCV71DRAFT_239164</name>
</gene>
<dbReference type="Proteomes" id="UP000242381">
    <property type="component" value="Unassembled WGS sequence"/>
</dbReference>
<feature type="repeat" description="ANK" evidence="11">
    <location>
        <begin position="73"/>
        <end position="105"/>
    </location>
</feature>
<dbReference type="PROSITE" id="PS50216">
    <property type="entry name" value="DHHC"/>
    <property type="match status" value="1"/>
</dbReference>
<evidence type="ECO:0000256" key="4">
    <source>
        <dbReference type="ARBA" id="ARBA00022737"/>
    </source>
</evidence>
<comment type="domain">
    <text evidence="12">The DHHC domain is required for palmitoyltransferase activity.</text>
</comment>
<organism evidence="14 15">
    <name type="scientific">Rhizopus microsporus</name>
    <dbReference type="NCBI Taxonomy" id="58291"/>
    <lineage>
        <taxon>Eukaryota</taxon>
        <taxon>Fungi</taxon>
        <taxon>Fungi incertae sedis</taxon>
        <taxon>Mucoromycota</taxon>
        <taxon>Mucoromycotina</taxon>
        <taxon>Mucoromycetes</taxon>
        <taxon>Mucorales</taxon>
        <taxon>Mucorineae</taxon>
        <taxon>Rhizopodaceae</taxon>
        <taxon>Rhizopus</taxon>
    </lineage>
</organism>
<name>A0A0A1P9T2_RHIZD</name>
<keyword evidence="12" id="KW-0012">Acyltransferase</keyword>
<dbReference type="PANTHER" id="PTHR24161:SF85">
    <property type="entry name" value="PALMITOYLTRANSFERASE HIP14"/>
    <property type="match status" value="1"/>
</dbReference>